<evidence type="ECO:0000313" key="4">
    <source>
        <dbReference type="Proteomes" id="UP000283210"/>
    </source>
</evidence>
<organism evidence="3 4">
    <name type="scientific">Oryzias javanicus</name>
    <name type="common">Javanese ricefish</name>
    <name type="synonym">Aplocheilus javanicus</name>
    <dbReference type="NCBI Taxonomy" id="123683"/>
    <lineage>
        <taxon>Eukaryota</taxon>
        <taxon>Metazoa</taxon>
        <taxon>Chordata</taxon>
        <taxon>Craniata</taxon>
        <taxon>Vertebrata</taxon>
        <taxon>Euteleostomi</taxon>
        <taxon>Actinopterygii</taxon>
        <taxon>Neopterygii</taxon>
        <taxon>Teleostei</taxon>
        <taxon>Neoteleostei</taxon>
        <taxon>Acanthomorphata</taxon>
        <taxon>Ovalentaria</taxon>
        <taxon>Atherinomorphae</taxon>
        <taxon>Beloniformes</taxon>
        <taxon>Adrianichthyidae</taxon>
        <taxon>Oryziinae</taxon>
        <taxon>Oryzias</taxon>
    </lineage>
</organism>
<feature type="compositionally biased region" description="Basic and acidic residues" evidence="2">
    <location>
        <begin position="196"/>
        <end position="214"/>
    </location>
</feature>
<accession>A0A3S2MNA1</accession>
<reference evidence="3 4" key="2">
    <citation type="submission" date="2019-01" db="EMBL/GenBank/DDBJ databases">
        <title>A chromosome length genome reference of the Java medaka (oryzias javanicus).</title>
        <authorList>
            <person name="Herpin A."/>
            <person name="Takehana Y."/>
            <person name="Naruse K."/>
            <person name="Ansai S."/>
            <person name="Kawaguchi M."/>
        </authorList>
    </citation>
    <scope>NUCLEOTIDE SEQUENCE [LARGE SCALE GENOMIC DNA]</scope>
    <source>
        <strain evidence="3">RS831</strain>
        <tissue evidence="3">Whole body</tissue>
    </source>
</reference>
<feature type="region of interest" description="Disordered" evidence="2">
    <location>
        <begin position="128"/>
        <end position="217"/>
    </location>
</feature>
<feature type="compositionally biased region" description="Polar residues" evidence="2">
    <location>
        <begin position="145"/>
        <end position="156"/>
    </location>
</feature>
<dbReference type="EMBL" id="CM012452">
    <property type="protein sequence ID" value="RVE63218.1"/>
    <property type="molecule type" value="Genomic_DNA"/>
</dbReference>
<proteinExistence type="predicted"/>
<feature type="region of interest" description="Disordered" evidence="2">
    <location>
        <begin position="89"/>
        <end position="109"/>
    </location>
</feature>
<gene>
    <name evidence="3" type="ORF">OJAV_G00165790</name>
</gene>
<protein>
    <submittedName>
        <fullName evidence="3">Uncharacterized protein</fullName>
    </submittedName>
</protein>
<feature type="coiled-coil region" evidence="1">
    <location>
        <begin position="40"/>
        <end position="74"/>
    </location>
</feature>
<feature type="compositionally biased region" description="Polar residues" evidence="2">
    <location>
        <begin position="343"/>
        <end position="354"/>
    </location>
</feature>
<evidence type="ECO:0000256" key="1">
    <source>
        <dbReference type="SAM" id="Coils"/>
    </source>
</evidence>
<evidence type="ECO:0000313" key="3">
    <source>
        <dbReference type="EMBL" id="RVE63218.1"/>
    </source>
</evidence>
<dbReference type="OrthoDB" id="8897098at2759"/>
<sequence length="369" mass="41264">MNVAQNKTLHEDEARVVENAIRLAVDSVLNVLSGLSGAKVHEYRRMVADRDKEIQRLERRLAEIERELQLLRRRGCTCELLRDEPVLGRARSSEEHSETRTSERTDGPVECEMSLSLGVFGCPPSDISSQSSASASWSPSCRQSVDPTCTSYSSEASAADRSLTPRSVKQEPADISAVTIKWEEGNFQEMPGSPPRDGERPAEGEKTNEMREEPQADPGEQLLLEAEHLKMKKRSVPTCQLPEEAQRLKRAAWRAASRRYYARKIARQKVNPPRCAPLAPAPHSQDAPPHFLLDRRRSTLISHLPEESQVMQREAWRAASRRYYARKTSRPQTQGHQFGHSILNLNPAGSSQGPNGEGPRSANGEIMCS</sequence>
<feature type="compositionally biased region" description="Low complexity" evidence="2">
    <location>
        <begin position="128"/>
        <end position="144"/>
    </location>
</feature>
<reference evidence="3 4" key="1">
    <citation type="submission" date="2018-11" db="EMBL/GenBank/DDBJ databases">
        <authorList>
            <person name="Lopez-Roques C."/>
            <person name="Donnadieu C."/>
            <person name="Bouchez O."/>
            <person name="Klopp C."/>
            <person name="Cabau C."/>
            <person name="Zahm M."/>
        </authorList>
    </citation>
    <scope>NUCLEOTIDE SEQUENCE [LARGE SCALE GENOMIC DNA]</scope>
    <source>
        <strain evidence="3">RS831</strain>
        <tissue evidence="3">Whole body</tissue>
    </source>
</reference>
<feature type="compositionally biased region" description="Basic and acidic residues" evidence="2">
    <location>
        <begin position="89"/>
        <end position="107"/>
    </location>
</feature>
<dbReference type="Proteomes" id="UP000283210">
    <property type="component" value="Chromosome 16"/>
</dbReference>
<keyword evidence="4" id="KW-1185">Reference proteome</keyword>
<keyword evidence="1" id="KW-0175">Coiled coil</keyword>
<feature type="region of interest" description="Disordered" evidence="2">
    <location>
        <begin position="326"/>
        <end position="369"/>
    </location>
</feature>
<evidence type="ECO:0000256" key="2">
    <source>
        <dbReference type="SAM" id="MobiDB-lite"/>
    </source>
</evidence>
<name>A0A3S2MNA1_ORYJA</name>
<dbReference type="AlphaFoldDB" id="A0A3S2MNA1"/>